<dbReference type="Gene3D" id="3.30.470.20">
    <property type="entry name" value="ATP-grasp fold, B domain"/>
    <property type="match status" value="1"/>
</dbReference>
<keyword evidence="3" id="KW-0436">Ligase</keyword>
<evidence type="ECO:0000256" key="1">
    <source>
        <dbReference type="PROSITE-ProRule" id="PRU00409"/>
    </source>
</evidence>
<protein>
    <submittedName>
        <fullName evidence="3">Alpha-L-glutamate ligase</fullName>
    </submittedName>
</protein>
<accession>A0A1B7KPQ1</accession>
<evidence type="ECO:0000313" key="4">
    <source>
        <dbReference type="Proteomes" id="UP000078290"/>
    </source>
</evidence>
<keyword evidence="1" id="KW-0067">ATP-binding</keyword>
<proteinExistence type="predicted"/>
<dbReference type="RefSeq" id="WP_064552586.1">
    <property type="nucleotide sequence ID" value="NZ_LXMA01000038.1"/>
</dbReference>
<sequence>MNHPHSIAVMTEISQTTDSHVRFGSIHEFCKELAEYSKQQQLSLYVTSLSMYLENENIGYQWMNGEWTKTEVPPAKVIYNRIHSRKTEYSRLFERLIRKLEDEHVLMFNHRFLHKWEVHEHLLNHAHLHPYLPKTELFAKKQTLDHFLEQFPVTFIKPVHGSQGRHIFRIEKTESDFRLDYSTLTKDMERHYTSTSSLFAALKEQMKSAAIIQQGIAIQTMAGRPVDFRLSCHRIHGGEWRVTSAVARIAQQEQFVANLARGGEIVSIDTVLGQWYRRNKAFQLKMLLKEIALETASVLANEANGLYGEFGIDIAIDQENKPWIIEVNTKPSKQTDTATPNALIRPSAKAIIDYCLFLIEQKE</sequence>
<dbReference type="InterPro" id="IPR026838">
    <property type="entry name" value="YheC/D"/>
</dbReference>
<organism evidence="3 4">
    <name type="scientific">Parageobacillus thermoglucosidasius</name>
    <name type="common">Geobacillus thermoglucosidasius</name>
    <dbReference type="NCBI Taxonomy" id="1426"/>
    <lineage>
        <taxon>Bacteria</taxon>
        <taxon>Bacillati</taxon>
        <taxon>Bacillota</taxon>
        <taxon>Bacilli</taxon>
        <taxon>Bacillales</taxon>
        <taxon>Anoxybacillaceae</taxon>
        <taxon>Parageobacillus</taxon>
    </lineage>
</organism>
<evidence type="ECO:0000313" key="3">
    <source>
        <dbReference type="EMBL" id="OAT72085.1"/>
    </source>
</evidence>
<name>A0A1B7KPQ1_PARTM</name>
<dbReference type="GO" id="GO:0016874">
    <property type="term" value="F:ligase activity"/>
    <property type="evidence" value="ECO:0007669"/>
    <property type="project" value="UniProtKB-KW"/>
</dbReference>
<dbReference type="InterPro" id="IPR011761">
    <property type="entry name" value="ATP-grasp"/>
</dbReference>
<dbReference type="Pfam" id="PF14398">
    <property type="entry name" value="ATPgrasp_YheCD"/>
    <property type="match status" value="1"/>
</dbReference>
<dbReference type="AlphaFoldDB" id="A0A1B7KPQ1"/>
<dbReference type="Proteomes" id="UP000078290">
    <property type="component" value="Unassembled WGS sequence"/>
</dbReference>
<gene>
    <name evidence="3" type="ORF">A7K69_11840</name>
</gene>
<reference evidence="4" key="1">
    <citation type="submission" date="2016-05" db="EMBL/GenBank/DDBJ databases">
        <authorList>
            <person name="Wang W."/>
            <person name="Zhu L."/>
        </authorList>
    </citation>
    <scope>NUCLEOTIDE SEQUENCE [LARGE SCALE GENOMIC DNA]</scope>
    <source>
        <strain evidence="4">W-2</strain>
    </source>
</reference>
<dbReference type="GO" id="GO:0046872">
    <property type="term" value="F:metal ion binding"/>
    <property type="evidence" value="ECO:0007669"/>
    <property type="project" value="InterPro"/>
</dbReference>
<dbReference type="EMBL" id="LXMA01000038">
    <property type="protein sequence ID" value="OAT72085.1"/>
    <property type="molecule type" value="Genomic_DNA"/>
</dbReference>
<comment type="caution">
    <text evidence="3">The sequence shown here is derived from an EMBL/GenBank/DDBJ whole genome shotgun (WGS) entry which is preliminary data.</text>
</comment>
<feature type="domain" description="ATP-grasp" evidence="2">
    <location>
        <begin position="288"/>
        <end position="360"/>
    </location>
</feature>
<dbReference type="SUPFAM" id="SSF56059">
    <property type="entry name" value="Glutathione synthetase ATP-binding domain-like"/>
    <property type="match status" value="1"/>
</dbReference>
<dbReference type="PROSITE" id="PS50975">
    <property type="entry name" value="ATP_GRASP"/>
    <property type="match status" value="1"/>
</dbReference>
<evidence type="ECO:0000259" key="2">
    <source>
        <dbReference type="PROSITE" id="PS50975"/>
    </source>
</evidence>
<keyword evidence="1" id="KW-0547">Nucleotide-binding</keyword>
<dbReference type="GO" id="GO:0005524">
    <property type="term" value="F:ATP binding"/>
    <property type="evidence" value="ECO:0007669"/>
    <property type="project" value="UniProtKB-UniRule"/>
</dbReference>
<dbReference type="OrthoDB" id="7869153at2"/>